<feature type="domain" description="YvlB/LiaX N-terminal" evidence="2">
    <location>
        <begin position="3"/>
        <end position="34"/>
    </location>
</feature>
<dbReference type="KEGG" id="faf:OE104_00420"/>
<name>A0A9E8LUG3_9BACI</name>
<reference evidence="3" key="1">
    <citation type="submission" date="2022-09" db="EMBL/GenBank/DDBJ databases">
        <title>Complete Genomes of Fervidibacillus albus and Fervidibacillus halotolerans isolated from tidal flat sediments.</title>
        <authorList>
            <person name="Kwon K.K."/>
            <person name="Yang S.-H."/>
            <person name="Park M.J."/>
            <person name="Oh H.-M."/>
        </authorList>
    </citation>
    <scope>NUCLEOTIDE SEQUENCE</scope>
    <source>
        <strain evidence="3">MEBiC13591</strain>
    </source>
</reference>
<dbReference type="EMBL" id="CP106878">
    <property type="protein sequence ID" value="WAA09883.1"/>
    <property type="molecule type" value="Genomic_DNA"/>
</dbReference>
<evidence type="ECO:0000256" key="1">
    <source>
        <dbReference type="SAM" id="Coils"/>
    </source>
</evidence>
<evidence type="ECO:0000259" key="2">
    <source>
        <dbReference type="Pfam" id="PF22746"/>
    </source>
</evidence>
<gene>
    <name evidence="3" type="ORF">OE104_00420</name>
</gene>
<accession>A0A9E8LUG3</accession>
<dbReference type="RefSeq" id="WP_275417665.1">
    <property type="nucleotide sequence ID" value="NZ_CP106878.1"/>
</dbReference>
<feature type="coiled-coil region" evidence="1">
    <location>
        <begin position="12"/>
        <end position="42"/>
    </location>
</feature>
<keyword evidence="4" id="KW-1185">Reference proteome</keyword>
<proteinExistence type="predicted"/>
<evidence type="ECO:0000313" key="3">
    <source>
        <dbReference type="EMBL" id="WAA09883.1"/>
    </source>
</evidence>
<sequence>MKNEIEKILNMVQEGKIDAEKASELIEALKEREEESNKIQTDVSSTDGKMVKIRIVENEGEKVSINLPFKLAKVLTKTGVNITSHIPDSNKYLKDFDMNLLADAIDNDLVGDIINIQTAEGDIVKISID</sequence>
<dbReference type="Pfam" id="PF22746">
    <property type="entry name" value="SHOCT-like_DUF2089-C"/>
    <property type="match status" value="1"/>
</dbReference>
<keyword evidence="1" id="KW-0175">Coiled coil</keyword>
<dbReference type="AlphaFoldDB" id="A0A9E8LUG3"/>
<dbReference type="Proteomes" id="UP001164718">
    <property type="component" value="Chromosome"/>
</dbReference>
<evidence type="ECO:0000313" key="4">
    <source>
        <dbReference type="Proteomes" id="UP001164718"/>
    </source>
</evidence>
<dbReference type="InterPro" id="IPR053959">
    <property type="entry name" value="YvlB/LiaX_N"/>
</dbReference>
<protein>
    <recommendedName>
        <fullName evidence="2">YvlB/LiaX N-terminal domain-containing protein</fullName>
    </recommendedName>
</protein>
<organism evidence="3 4">
    <name type="scientific">Fervidibacillus albus</name>
    <dbReference type="NCBI Taxonomy" id="2980026"/>
    <lineage>
        <taxon>Bacteria</taxon>
        <taxon>Bacillati</taxon>
        <taxon>Bacillota</taxon>
        <taxon>Bacilli</taxon>
        <taxon>Bacillales</taxon>
        <taxon>Bacillaceae</taxon>
        <taxon>Fervidibacillus</taxon>
    </lineage>
</organism>